<comment type="caution">
    <text evidence="3">The sequence shown here is derived from an EMBL/GenBank/DDBJ whole genome shotgun (WGS) entry which is preliminary data.</text>
</comment>
<keyword evidence="4" id="KW-1185">Reference proteome</keyword>
<dbReference type="PANTHER" id="PTHR36924:SF1">
    <property type="entry name" value="ANTITOXIN HIGA-1"/>
    <property type="match status" value="1"/>
</dbReference>
<dbReference type="Proteomes" id="UP001139104">
    <property type="component" value="Unassembled WGS sequence"/>
</dbReference>
<dbReference type="NCBIfam" id="TIGR02607">
    <property type="entry name" value="antidote_HigA"/>
    <property type="match status" value="1"/>
</dbReference>
<dbReference type="Gene3D" id="1.10.260.40">
    <property type="entry name" value="lambda repressor-like DNA-binding domains"/>
    <property type="match status" value="1"/>
</dbReference>
<protein>
    <submittedName>
        <fullName evidence="3">HigA family addiction module antidote protein</fullName>
    </submittedName>
</protein>
<dbReference type="SMART" id="SM00530">
    <property type="entry name" value="HTH_XRE"/>
    <property type="match status" value="1"/>
</dbReference>
<reference evidence="3" key="1">
    <citation type="journal article" date="2022" name="ISME J.">
        <title>Identification of active gaseous-alkane degraders at natural gas seeps.</title>
        <authorList>
            <person name="Farhan Ul Haque M."/>
            <person name="Hernandez M."/>
            <person name="Crombie A.T."/>
            <person name="Murrell J.C."/>
        </authorList>
    </citation>
    <scope>NUCLEOTIDE SEQUENCE</scope>
    <source>
        <strain evidence="3">PC2</strain>
    </source>
</reference>
<dbReference type="Pfam" id="PF01381">
    <property type="entry name" value="HTH_3"/>
    <property type="match status" value="1"/>
</dbReference>
<proteinExistence type="predicted"/>
<dbReference type="InterPro" id="IPR001387">
    <property type="entry name" value="Cro/C1-type_HTH"/>
</dbReference>
<sequence length="98" mass="10874">MIKLPPVHPGEVLREEFLRPLDLSAGAVARAIGVPRTRIERLASEQVDLTPDTALRLARFFETSPEFWMGIQSRYALESASDAISDDLDKIEPVKKAG</sequence>
<dbReference type="InterPro" id="IPR010982">
    <property type="entry name" value="Lambda_DNA-bd_dom_sf"/>
</dbReference>
<dbReference type="PANTHER" id="PTHR36924">
    <property type="entry name" value="ANTITOXIN HIGA-1"/>
    <property type="match status" value="1"/>
</dbReference>
<feature type="domain" description="HTH cro/C1-type" evidence="2">
    <location>
        <begin position="21"/>
        <end position="68"/>
    </location>
</feature>
<dbReference type="InterPro" id="IPR013430">
    <property type="entry name" value="Toxin_antidote_HigA"/>
</dbReference>
<evidence type="ECO:0000259" key="2">
    <source>
        <dbReference type="PROSITE" id="PS50943"/>
    </source>
</evidence>
<dbReference type="EMBL" id="JAIVFP010000001">
    <property type="protein sequence ID" value="MCI4681710.1"/>
    <property type="molecule type" value="Genomic_DNA"/>
</dbReference>
<keyword evidence="1" id="KW-0238">DNA-binding</keyword>
<evidence type="ECO:0000313" key="4">
    <source>
        <dbReference type="Proteomes" id="UP001139104"/>
    </source>
</evidence>
<dbReference type="CDD" id="cd00093">
    <property type="entry name" value="HTH_XRE"/>
    <property type="match status" value="1"/>
</dbReference>
<evidence type="ECO:0000256" key="1">
    <source>
        <dbReference type="ARBA" id="ARBA00023125"/>
    </source>
</evidence>
<name>A0ABS9Z314_9HYPH</name>
<evidence type="ECO:0000313" key="3">
    <source>
        <dbReference type="EMBL" id="MCI4681710.1"/>
    </source>
</evidence>
<dbReference type="SUPFAM" id="SSF47413">
    <property type="entry name" value="lambda repressor-like DNA-binding domains"/>
    <property type="match status" value="1"/>
</dbReference>
<gene>
    <name evidence="3" type="ORF">K2U94_02830</name>
</gene>
<accession>A0ABS9Z314</accession>
<dbReference type="PROSITE" id="PS50943">
    <property type="entry name" value="HTH_CROC1"/>
    <property type="match status" value="1"/>
</dbReference>
<organism evidence="3 4">
    <name type="scientific">Candidatus Rhodoblastus alkanivorans</name>
    <dbReference type="NCBI Taxonomy" id="2954117"/>
    <lineage>
        <taxon>Bacteria</taxon>
        <taxon>Pseudomonadati</taxon>
        <taxon>Pseudomonadota</taxon>
        <taxon>Alphaproteobacteria</taxon>
        <taxon>Hyphomicrobiales</taxon>
        <taxon>Rhodoblastaceae</taxon>
        <taxon>Rhodoblastus</taxon>
    </lineage>
</organism>